<dbReference type="Gene3D" id="3.40.190.10">
    <property type="entry name" value="Periplasmic binding protein-like II"/>
    <property type="match status" value="1"/>
</dbReference>
<dbReference type="EMBL" id="JBBNOP010000016">
    <property type="protein sequence ID" value="MEQ3364105.1"/>
    <property type="molecule type" value="Genomic_DNA"/>
</dbReference>
<gene>
    <name evidence="10" type="ORF">AAA083_14065</name>
</gene>
<keyword evidence="5 8" id="KW-0472">Membrane</keyword>
<dbReference type="Gene3D" id="1.10.3720.10">
    <property type="entry name" value="MetI-like"/>
    <property type="match status" value="1"/>
</dbReference>
<dbReference type="SUPFAM" id="SSF53850">
    <property type="entry name" value="Periplasmic binding protein-like II"/>
    <property type="match status" value="1"/>
</dbReference>
<feature type="transmembrane region" description="Helical" evidence="8">
    <location>
        <begin position="180"/>
        <end position="202"/>
    </location>
</feature>
<feature type="transmembrane region" description="Helical" evidence="8">
    <location>
        <begin position="134"/>
        <end position="160"/>
    </location>
</feature>
<comment type="similarity">
    <text evidence="7">In the N-terminal section; belongs to the binding-protein-dependent transport system permease family.</text>
</comment>
<feature type="transmembrane region" description="Helical" evidence="8">
    <location>
        <begin position="55"/>
        <end position="75"/>
    </location>
</feature>
<dbReference type="PANTHER" id="PTHR30177">
    <property type="entry name" value="GLYCINE BETAINE/L-PROLINE TRANSPORT SYSTEM PERMEASE PROTEIN PROW"/>
    <property type="match status" value="1"/>
</dbReference>
<evidence type="ECO:0000256" key="5">
    <source>
        <dbReference type="ARBA" id="ARBA00023136"/>
    </source>
</evidence>
<accession>A0ABV1JG82</accession>
<evidence type="ECO:0000256" key="8">
    <source>
        <dbReference type="RuleBase" id="RU363032"/>
    </source>
</evidence>
<dbReference type="SUPFAM" id="SSF161098">
    <property type="entry name" value="MetI-like"/>
    <property type="match status" value="1"/>
</dbReference>
<evidence type="ECO:0000313" key="10">
    <source>
        <dbReference type="EMBL" id="MEQ3364105.1"/>
    </source>
</evidence>
<comment type="similarity">
    <text evidence="6">In the C-terminal section; belongs to the OsmX family.</text>
</comment>
<evidence type="ECO:0000256" key="1">
    <source>
        <dbReference type="ARBA" id="ARBA00004141"/>
    </source>
</evidence>
<feature type="transmembrane region" description="Helical" evidence="8">
    <location>
        <begin position="20"/>
        <end position="43"/>
    </location>
</feature>
<proteinExistence type="inferred from homology"/>
<evidence type="ECO:0000259" key="9">
    <source>
        <dbReference type="PROSITE" id="PS50928"/>
    </source>
</evidence>
<dbReference type="CDD" id="cd06261">
    <property type="entry name" value="TM_PBP2"/>
    <property type="match status" value="1"/>
</dbReference>
<dbReference type="InterPro" id="IPR035906">
    <property type="entry name" value="MetI-like_sf"/>
</dbReference>
<keyword evidence="11" id="KW-1185">Reference proteome</keyword>
<dbReference type="RefSeq" id="WP_349227890.1">
    <property type="nucleotide sequence ID" value="NZ_JBBNOP010000016.1"/>
</dbReference>
<dbReference type="InterPro" id="IPR051204">
    <property type="entry name" value="ABC_transp_perm/SBD"/>
</dbReference>
<evidence type="ECO:0000313" key="11">
    <source>
        <dbReference type="Proteomes" id="UP001487305"/>
    </source>
</evidence>
<keyword evidence="4 8" id="KW-1133">Transmembrane helix</keyword>
<sequence>MGEKILEYLSANGSELQQAFLQHIEISFIAFAIAVIIGVPCGYLCWKHQRGGKPLLAFFQILRVIPSLAILLLFIPIMGTGVLPASIALVLLAVPAILMNTTAGLAQVDPAIIETGLGLGMTDRQLLFKVRFPLATPLVLAGMKTAAIEIIASATLAAKIGAGGLGELIFTGLGLNRMDLVIVGGVSVALISLAVSLLFDLLEHLISTHRHTKRKEGSMKPLKQLVACLAVVGLAIGLVACSGGDGASGTDGKDTIRVGSKDFTENIVVSEIYAIALEDAGYSVERVPAVASSVIHTTITSNEIDLYPEYTGTGLLSVLNMDMITDPEEVYETVKDEYDRQFDITWLDYSQANDGQGLVIRTSVADQYGIKTISDLQKHASELNFASQGEFDAREDGLPALEAAYGAFDWKSSKVYDNGLKYSVLSSGDGDVSPAYTTEGQLTNTDEYTLLIDDQQVWPPYNLAPIVRNDVLNVNPEIADILNRVSATLTTENVTALNAAVDVDKREYEEVAREYYDSIK</sequence>
<reference evidence="10 11" key="1">
    <citation type="submission" date="2024-04" db="EMBL/GenBank/DDBJ databases">
        <title>Human intestinal bacterial collection.</title>
        <authorList>
            <person name="Pauvert C."/>
            <person name="Hitch T.C.A."/>
            <person name="Clavel T."/>
        </authorList>
    </citation>
    <scope>NUCLEOTIDE SEQUENCE [LARGE SCALE GENOMIC DNA]</scope>
    <source>
        <strain evidence="10 11">CLA-KB-H42</strain>
    </source>
</reference>
<name>A0ABV1JG82_9ACTN</name>
<evidence type="ECO:0000256" key="2">
    <source>
        <dbReference type="ARBA" id="ARBA00022448"/>
    </source>
</evidence>
<dbReference type="Proteomes" id="UP001487305">
    <property type="component" value="Unassembled WGS sequence"/>
</dbReference>
<comment type="caution">
    <text evidence="10">The sequence shown here is derived from an EMBL/GenBank/DDBJ whole genome shotgun (WGS) entry which is preliminary data.</text>
</comment>
<dbReference type="Gene3D" id="3.40.190.120">
    <property type="entry name" value="Osmoprotection protein (prox), domain 2"/>
    <property type="match status" value="1"/>
</dbReference>
<dbReference type="InterPro" id="IPR000515">
    <property type="entry name" value="MetI-like"/>
</dbReference>
<evidence type="ECO:0000256" key="4">
    <source>
        <dbReference type="ARBA" id="ARBA00022989"/>
    </source>
</evidence>
<comment type="subcellular location">
    <subcellularLocation>
        <location evidence="8">Cell membrane</location>
        <topology evidence="8">Multi-pass membrane protein</topology>
    </subcellularLocation>
    <subcellularLocation>
        <location evidence="1">Membrane</location>
        <topology evidence="1">Multi-pass membrane protein</topology>
    </subcellularLocation>
</comment>
<organism evidence="10 11">
    <name type="scientific">Raoultibacter massiliensis</name>
    <dbReference type="NCBI Taxonomy" id="1852371"/>
    <lineage>
        <taxon>Bacteria</taxon>
        <taxon>Bacillati</taxon>
        <taxon>Actinomycetota</taxon>
        <taxon>Coriobacteriia</taxon>
        <taxon>Eggerthellales</taxon>
        <taxon>Eggerthellaceae</taxon>
        <taxon>Raoultibacter</taxon>
    </lineage>
</organism>
<dbReference type="Pfam" id="PF04069">
    <property type="entry name" value="OpuAC"/>
    <property type="match status" value="1"/>
</dbReference>
<dbReference type="PROSITE" id="PS50928">
    <property type="entry name" value="ABC_TM1"/>
    <property type="match status" value="1"/>
</dbReference>
<feature type="transmembrane region" description="Helical" evidence="8">
    <location>
        <begin position="222"/>
        <end position="240"/>
    </location>
</feature>
<keyword evidence="2 8" id="KW-0813">Transport</keyword>
<comment type="similarity">
    <text evidence="8">Belongs to the binding-protein-dependent transport system permease family.</text>
</comment>
<evidence type="ECO:0000256" key="7">
    <source>
        <dbReference type="ARBA" id="ARBA00035652"/>
    </source>
</evidence>
<protein>
    <submittedName>
        <fullName evidence="10">Glycine betaine ABC transporter substrate-binding protein</fullName>
    </submittedName>
</protein>
<evidence type="ECO:0000256" key="3">
    <source>
        <dbReference type="ARBA" id="ARBA00022692"/>
    </source>
</evidence>
<feature type="domain" description="ABC transmembrane type-1" evidence="9">
    <location>
        <begin position="20"/>
        <end position="199"/>
    </location>
</feature>
<dbReference type="Pfam" id="PF00528">
    <property type="entry name" value="BPD_transp_1"/>
    <property type="match status" value="1"/>
</dbReference>
<feature type="transmembrane region" description="Helical" evidence="8">
    <location>
        <begin position="81"/>
        <end position="99"/>
    </location>
</feature>
<keyword evidence="3 8" id="KW-0812">Transmembrane</keyword>
<dbReference type="PANTHER" id="PTHR30177:SF4">
    <property type="entry name" value="OSMOPROTECTANT IMPORT PERMEASE PROTEIN OSMW"/>
    <property type="match status" value="1"/>
</dbReference>
<evidence type="ECO:0000256" key="6">
    <source>
        <dbReference type="ARBA" id="ARBA00035642"/>
    </source>
</evidence>
<dbReference type="CDD" id="cd13615">
    <property type="entry name" value="PBP2_ProWY"/>
    <property type="match status" value="1"/>
</dbReference>
<dbReference type="InterPro" id="IPR007210">
    <property type="entry name" value="ABC_Gly_betaine_transp_sub-bd"/>
</dbReference>